<keyword evidence="3" id="KW-0966">Cell projection</keyword>
<protein>
    <submittedName>
        <fullName evidence="3">Flagellar basal body P-ring biosynthesis protein FlgA</fullName>
    </submittedName>
</protein>
<name>A0A6N2WGK5_9FIRM</name>
<gene>
    <name evidence="3" type="ORF">CBLFYP116_03591</name>
</gene>
<feature type="compositionally biased region" description="Basic and acidic residues" evidence="1">
    <location>
        <begin position="264"/>
        <end position="279"/>
    </location>
</feature>
<organism evidence="3">
    <name type="scientific">Enterocloster bolteae</name>
    <dbReference type="NCBI Taxonomy" id="208479"/>
    <lineage>
        <taxon>Bacteria</taxon>
        <taxon>Bacillati</taxon>
        <taxon>Bacillota</taxon>
        <taxon>Clostridia</taxon>
        <taxon>Lachnospirales</taxon>
        <taxon>Lachnospiraceae</taxon>
        <taxon>Enterocloster</taxon>
    </lineage>
</organism>
<dbReference type="Pfam" id="PF16976">
    <property type="entry name" value="RcpC"/>
    <property type="match status" value="1"/>
</dbReference>
<dbReference type="EMBL" id="CACRTF010000016">
    <property type="protein sequence ID" value="VYT41390.1"/>
    <property type="molecule type" value="Genomic_DNA"/>
</dbReference>
<proteinExistence type="predicted"/>
<dbReference type="AlphaFoldDB" id="A0A6N2WGK5"/>
<evidence type="ECO:0000256" key="1">
    <source>
        <dbReference type="SAM" id="MobiDB-lite"/>
    </source>
</evidence>
<sequence length="289" mass="31442">MNFFKNRTVIGLLCIVLSLVICFAITPMFNRTISEKTEIVRVTKNIRIGDEITKDMVKTVEVGAYNLPESVVRNIDEVVGKYASADMVPGDYIICSKVAEEPAAENAYLYNLNGEKQAISVSVKAFANGLSGKLISGDIVSVIAPDYRKQGSTVIPPELQYVEVIAVTANSGYDANTGERGDEETEKELPGTVTLLVTPEQGKVLAELEADGKLHLSLVYRGTKENARKFVEAQKIMLEELYPPEREETEGNTEGENKTAGTEAVEKVGEETIQGREPESTAGSESGVE</sequence>
<feature type="region of interest" description="Disordered" evidence="1">
    <location>
        <begin position="242"/>
        <end position="289"/>
    </location>
</feature>
<dbReference type="NCBIfam" id="TIGR03177">
    <property type="entry name" value="pilus_cpaB"/>
    <property type="match status" value="1"/>
</dbReference>
<dbReference type="InterPro" id="IPR013974">
    <property type="entry name" value="SAF"/>
</dbReference>
<keyword evidence="3" id="KW-0969">Cilium</keyword>
<feature type="domain" description="SAF" evidence="2">
    <location>
        <begin position="37"/>
        <end position="99"/>
    </location>
</feature>
<keyword evidence="3" id="KW-0282">Flagellum</keyword>
<dbReference type="SMART" id="SM00858">
    <property type="entry name" value="SAF"/>
    <property type="match status" value="1"/>
</dbReference>
<evidence type="ECO:0000259" key="2">
    <source>
        <dbReference type="SMART" id="SM00858"/>
    </source>
</evidence>
<dbReference type="Gene3D" id="3.90.1210.10">
    <property type="entry name" value="Antifreeze-like/N-acetylneuraminic acid synthase C-terminal domain"/>
    <property type="match status" value="1"/>
</dbReference>
<evidence type="ECO:0000313" key="3">
    <source>
        <dbReference type="EMBL" id="VYT41390.1"/>
    </source>
</evidence>
<dbReference type="CDD" id="cd11614">
    <property type="entry name" value="SAF_CpaB_FlgA_like"/>
    <property type="match status" value="1"/>
</dbReference>
<reference evidence="3" key="1">
    <citation type="submission" date="2019-11" db="EMBL/GenBank/DDBJ databases">
        <authorList>
            <person name="Feng L."/>
        </authorList>
    </citation>
    <scope>NUCLEOTIDE SEQUENCE</scope>
    <source>
        <strain evidence="3">CbolteaeLFYP116</strain>
    </source>
</reference>
<dbReference type="InterPro" id="IPR017592">
    <property type="entry name" value="Pilus_assmbl_Flp-typ_CpaB"/>
</dbReference>
<dbReference type="Pfam" id="PF08666">
    <property type="entry name" value="SAF"/>
    <property type="match status" value="1"/>
</dbReference>
<accession>A0A6N2WGK5</accession>
<dbReference type="RefSeq" id="WP_156703670.1">
    <property type="nucleotide sequence ID" value="NZ_CACRTF010000016.1"/>
</dbReference>
<feature type="compositionally biased region" description="Low complexity" evidence="1">
    <location>
        <begin position="254"/>
        <end position="263"/>
    </location>
</feature>
<dbReference type="InterPro" id="IPR031571">
    <property type="entry name" value="RcpC_dom"/>
</dbReference>